<gene>
    <name evidence="2" type="ORF">AVDCRST_MAG52-1012</name>
</gene>
<name>A0A6J4HT02_9ACTN</name>
<evidence type="ECO:0000313" key="2">
    <source>
        <dbReference type="EMBL" id="CAA9231110.1"/>
    </source>
</evidence>
<feature type="compositionally biased region" description="Basic residues" evidence="1">
    <location>
        <begin position="366"/>
        <end position="383"/>
    </location>
</feature>
<reference evidence="2" key="1">
    <citation type="submission" date="2020-02" db="EMBL/GenBank/DDBJ databases">
        <authorList>
            <person name="Meier V. D."/>
        </authorList>
    </citation>
    <scope>NUCLEOTIDE SEQUENCE</scope>
    <source>
        <strain evidence="2">AVDCRST_MAG52</strain>
    </source>
</reference>
<feature type="compositionally biased region" description="Basic and acidic residues" evidence="1">
    <location>
        <begin position="116"/>
        <end position="151"/>
    </location>
</feature>
<feature type="compositionally biased region" description="Basic residues" evidence="1">
    <location>
        <begin position="44"/>
        <end position="55"/>
    </location>
</feature>
<dbReference type="EMBL" id="CADCTN010000071">
    <property type="protein sequence ID" value="CAA9231110.1"/>
    <property type="molecule type" value="Genomic_DNA"/>
</dbReference>
<feature type="compositionally biased region" description="Basic residues" evidence="1">
    <location>
        <begin position="101"/>
        <end position="115"/>
    </location>
</feature>
<feature type="compositionally biased region" description="Low complexity" evidence="1">
    <location>
        <begin position="61"/>
        <end position="70"/>
    </location>
</feature>
<feature type="compositionally biased region" description="Basic and acidic residues" evidence="1">
    <location>
        <begin position="441"/>
        <end position="454"/>
    </location>
</feature>
<keyword evidence="2" id="KW-0808">Transferase</keyword>
<feature type="compositionally biased region" description="Low complexity" evidence="1">
    <location>
        <begin position="384"/>
        <end position="403"/>
    </location>
</feature>
<proteinExistence type="predicted"/>
<feature type="compositionally biased region" description="Basic residues" evidence="1">
    <location>
        <begin position="253"/>
        <end position="262"/>
    </location>
</feature>
<feature type="compositionally biased region" description="Basic residues" evidence="1">
    <location>
        <begin position="161"/>
        <end position="172"/>
    </location>
</feature>
<keyword evidence="2" id="KW-0548">Nucleotidyltransferase</keyword>
<feature type="compositionally biased region" description="Low complexity" evidence="1">
    <location>
        <begin position="340"/>
        <end position="365"/>
    </location>
</feature>
<organism evidence="2">
    <name type="scientific">uncultured Blastococcus sp</name>
    <dbReference type="NCBI Taxonomy" id="217144"/>
    <lineage>
        <taxon>Bacteria</taxon>
        <taxon>Bacillati</taxon>
        <taxon>Actinomycetota</taxon>
        <taxon>Actinomycetes</taxon>
        <taxon>Geodermatophilales</taxon>
        <taxon>Geodermatophilaceae</taxon>
        <taxon>Blastococcus</taxon>
        <taxon>environmental samples</taxon>
    </lineage>
</organism>
<dbReference type="GO" id="GO:0003887">
    <property type="term" value="F:DNA-directed DNA polymerase activity"/>
    <property type="evidence" value="ECO:0007669"/>
    <property type="project" value="UniProtKB-EC"/>
</dbReference>
<protein>
    <submittedName>
        <fullName evidence="2">DNA polymerase IV</fullName>
        <ecNumber evidence="2">2.7.7.7</ecNumber>
    </submittedName>
</protein>
<dbReference type="AlphaFoldDB" id="A0A6J4HT02"/>
<feature type="compositionally biased region" description="Basic residues" evidence="1">
    <location>
        <begin position="306"/>
        <end position="339"/>
    </location>
</feature>
<evidence type="ECO:0000256" key="1">
    <source>
        <dbReference type="SAM" id="MobiDB-lite"/>
    </source>
</evidence>
<feature type="compositionally biased region" description="Basic residues" evidence="1">
    <location>
        <begin position="25"/>
        <end position="34"/>
    </location>
</feature>
<accession>A0A6J4HT02</accession>
<feature type="compositionally biased region" description="Gly residues" evidence="1">
    <location>
        <begin position="207"/>
        <end position="218"/>
    </location>
</feature>
<feature type="non-terminal residue" evidence="2">
    <location>
        <position position="1"/>
    </location>
</feature>
<feature type="compositionally biased region" description="Basic residues" evidence="1">
    <location>
        <begin position="1"/>
        <end position="14"/>
    </location>
</feature>
<feature type="region of interest" description="Disordered" evidence="1">
    <location>
        <begin position="1"/>
        <end position="454"/>
    </location>
</feature>
<feature type="compositionally biased region" description="Low complexity" evidence="1">
    <location>
        <begin position="15"/>
        <end position="24"/>
    </location>
</feature>
<sequence length="454" mass="48100">AAPRPRRLLRRRRAAGQAVPAGPAGRRRRGRRARCGGDSVLRGPRVRRPVGHVHGRGAAAVPVRDGVPGRPVRRLPGDLRRRHGPAPRALAAGGAGVAGRGLRRPGRGRGPRPVRRGGDGDRAPAEGPHRRGDRWSDRLGGHRDVEADGQDRLGPAEAGRAGRRPARCRARRAAPAAGDPAGRRRAGDGGTAAPDRRDDGRRAGCAVAGGPGGPGRQGARGRAARPGPGGGRPRRRRRPGREVGVPRGDLRARPHRPRRPRPRDRLDGRAGGGAAADVGVLRPHGDAQAAPLRLHDADPLPDAAAGHRRQPHDRRHRPPAAHRGGHPGRAAAARRRRLRAVGLRPGRPVRRGPAAAWCGRAPAGRGQRRGRPRGARARRRTARRTPLVAGAGRPPRGARARLGVGAGAGPGHRPLRGAPYPAWSGADTGRRRPVAAGRRPARLEDHRRADRSRV</sequence>
<feature type="non-terminal residue" evidence="2">
    <location>
        <position position="454"/>
    </location>
</feature>
<dbReference type="EC" id="2.7.7.7" evidence="2"/>